<dbReference type="AlphaFoldDB" id="A0A8H3QVE6"/>
<keyword evidence="1 3" id="KW-0696">RNA-directed RNA polymerase</keyword>
<comment type="similarity">
    <text evidence="1">Belongs to the RdRP family.</text>
</comment>
<evidence type="ECO:0000313" key="3">
    <source>
        <dbReference type="EMBL" id="GES93648.1"/>
    </source>
</evidence>
<feature type="domain" description="RDRP core" evidence="2">
    <location>
        <begin position="8"/>
        <end position="63"/>
    </location>
</feature>
<comment type="caution">
    <text evidence="3">The sequence shown here is derived from an EMBL/GenBank/DDBJ whole genome shotgun (WGS) entry which is preliminary data.</text>
</comment>
<reference evidence="3" key="1">
    <citation type="submission" date="2019-10" db="EMBL/GenBank/DDBJ databases">
        <title>Conservation and host-specific expression of non-tandemly repeated heterogenous ribosome RNA gene in arbuscular mycorrhizal fungi.</title>
        <authorList>
            <person name="Maeda T."/>
            <person name="Kobayashi Y."/>
            <person name="Nakagawa T."/>
            <person name="Ezawa T."/>
            <person name="Yamaguchi K."/>
            <person name="Bino T."/>
            <person name="Nishimoto Y."/>
            <person name="Shigenobu S."/>
            <person name="Kawaguchi M."/>
        </authorList>
    </citation>
    <scope>NUCLEOTIDE SEQUENCE</scope>
    <source>
        <strain evidence="3">HR1</strain>
    </source>
</reference>
<evidence type="ECO:0000313" key="4">
    <source>
        <dbReference type="Proteomes" id="UP000615446"/>
    </source>
</evidence>
<sequence length="141" mass="16461">MMCKVVATPTIMYISTPTMETSNRVIHHFHRRKDNFLRVQFVDEASSKRLDGRFSTNKNVAKYATRIPTSIWWMTLKEIPDVVRSRAFQFRLAGFKRVFVNQISCRITRFETVPDRSDLKFGEIVDKAQVSFNSKINKKGP</sequence>
<proteinExistence type="inferred from homology"/>
<dbReference type="GO" id="GO:0003968">
    <property type="term" value="F:RNA-directed RNA polymerase activity"/>
    <property type="evidence" value="ECO:0007669"/>
    <property type="project" value="UniProtKB-KW"/>
</dbReference>
<gene>
    <name evidence="3" type="ORF">RCL2_002039400</name>
</gene>
<name>A0A8H3QVE6_9GLOM</name>
<organism evidence="3 4">
    <name type="scientific">Rhizophagus clarus</name>
    <dbReference type="NCBI Taxonomy" id="94130"/>
    <lineage>
        <taxon>Eukaryota</taxon>
        <taxon>Fungi</taxon>
        <taxon>Fungi incertae sedis</taxon>
        <taxon>Mucoromycota</taxon>
        <taxon>Glomeromycotina</taxon>
        <taxon>Glomeromycetes</taxon>
        <taxon>Glomerales</taxon>
        <taxon>Glomeraceae</taxon>
        <taxon>Rhizophagus</taxon>
    </lineage>
</organism>
<dbReference type="Pfam" id="PF05183">
    <property type="entry name" value="RdRP"/>
    <property type="match status" value="1"/>
</dbReference>
<accession>A0A8H3QVE6</accession>
<dbReference type="InterPro" id="IPR057596">
    <property type="entry name" value="RDRP_core"/>
</dbReference>
<evidence type="ECO:0000259" key="2">
    <source>
        <dbReference type="Pfam" id="PF05183"/>
    </source>
</evidence>
<dbReference type="EC" id="2.7.7.48" evidence="1"/>
<dbReference type="Proteomes" id="UP000615446">
    <property type="component" value="Unassembled WGS sequence"/>
</dbReference>
<dbReference type="GO" id="GO:0003723">
    <property type="term" value="F:RNA binding"/>
    <property type="evidence" value="ECO:0007669"/>
    <property type="project" value="UniProtKB-KW"/>
</dbReference>
<dbReference type="EMBL" id="BLAL01000228">
    <property type="protein sequence ID" value="GES93648.1"/>
    <property type="molecule type" value="Genomic_DNA"/>
</dbReference>
<keyword evidence="1" id="KW-0808">Transferase</keyword>
<evidence type="ECO:0000256" key="1">
    <source>
        <dbReference type="RuleBase" id="RU363098"/>
    </source>
</evidence>
<keyword evidence="1" id="KW-0548">Nucleotidyltransferase</keyword>
<comment type="catalytic activity">
    <reaction evidence="1">
        <text>RNA(n) + a ribonucleoside 5'-triphosphate = RNA(n+1) + diphosphate</text>
        <dbReference type="Rhea" id="RHEA:21248"/>
        <dbReference type="Rhea" id="RHEA-COMP:14527"/>
        <dbReference type="Rhea" id="RHEA-COMP:17342"/>
        <dbReference type="ChEBI" id="CHEBI:33019"/>
        <dbReference type="ChEBI" id="CHEBI:61557"/>
        <dbReference type="ChEBI" id="CHEBI:140395"/>
        <dbReference type="EC" id="2.7.7.48"/>
    </reaction>
</comment>
<protein>
    <recommendedName>
        <fullName evidence="1">RNA-dependent RNA polymerase</fullName>
        <ecNumber evidence="1">2.7.7.48</ecNumber>
    </recommendedName>
</protein>
<keyword evidence="1" id="KW-0694">RNA-binding</keyword>